<comment type="caution">
    <text evidence="2">The sequence shown here is derived from an EMBL/GenBank/DDBJ whole genome shotgun (WGS) entry which is preliminary data.</text>
</comment>
<dbReference type="AlphaFoldDB" id="A0A151L1Y4"/>
<dbReference type="VEuPathDB" id="PlasmoDB:PGSY75_0042000"/>
<organism evidence="2 3">
    <name type="scientific">Plasmodium gaboni</name>
    <dbReference type="NCBI Taxonomy" id="647221"/>
    <lineage>
        <taxon>Eukaryota</taxon>
        <taxon>Sar</taxon>
        <taxon>Alveolata</taxon>
        <taxon>Apicomplexa</taxon>
        <taxon>Aconoidasida</taxon>
        <taxon>Haemosporida</taxon>
        <taxon>Plasmodiidae</taxon>
        <taxon>Plasmodium</taxon>
        <taxon>Plasmodium (Laverania)</taxon>
    </lineage>
</organism>
<protein>
    <submittedName>
        <fullName evidence="2">Putative EMP1-like protein</fullName>
    </submittedName>
</protein>
<evidence type="ECO:0000313" key="2">
    <source>
        <dbReference type="EMBL" id="KYN92956.1"/>
    </source>
</evidence>
<dbReference type="RefSeq" id="XP_018638682.1">
    <property type="nucleotide sequence ID" value="XM_018783536.1"/>
</dbReference>
<feature type="non-terminal residue" evidence="2">
    <location>
        <position position="1"/>
    </location>
</feature>
<sequence length="140" mass="15751">WECDNSKFQSGHQGACMPPRRQKLCIKKLTKLNGNDTTKLRETLIKCAAVETFFAWQYYKKTSGQSGNVETQLQSGTIPEDFKRQMFYTLGDFRDLILDTDISAKRKNPNGKTDVGKAVENIKKILDKKDGQAGGTQTTP</sequence>
<dbReference type="SUPFAM" id="SSF140924">
    <property type="entry name" value="Duffy binding domain-like"/>
    <property type="match status" value="1"/>
</dbReference>
<dbReference type="Proteomes" id="UP000076004">
    <property type="component" value="Unassembled WGS sequence"/>
</dbReference>
<name>A0A151L1Y4_9APIC</name>
<gene>
    <name evidence="2" type="ORF">PGSY75_0042000</name>
</gene>
<feature type="domain" description="Duffy-antigen binding" evidence="1">
    <location>
        <begin position="14"/>
        <end position="133"/>
    </location>
</feature>
<feature type="non-terminal residue" evidence="2">
    <location>
        <position position="140"/>
    </location>
</feature>
<evidence type="ECO:0000259" key="1">
    <source>
        <dbReference type="Pfam" id="PF05424"/>
    </source>
</evidence>
<reference evidence="2 3" key="1">
    <citation type="journal article" date="2016" name="Nat. Commun.">
        <title>Genomes of cryptic chimpanzee Plasmodium species reveal key evolutionary events leading to human malaria.</title>
        <authorList>
            <person name="Sundararaman S.A."/>
            <person name="Plenderleith L.J."/>
            <person name="Liu W."/>
            <person name="Loy D.E."/>
            <person name="Learn G.H."/>
            <person name="Li Y."/>
            <person name="Shaw K.S."/>
            <person name="Ayouba A."/>
            <person name="Peeters M."/>
            <person name="Speede S."/>
            <person name="Shaw G.M."/>
            <person name="Bushman F.D."/>
            <person name="Brisson D."/>
            <person name="Rayner J.C."/>
            <person name="Sharp P.M."/>
            <person name="Hahn B.H."/>
        </authorList>
    </citation>
    <scope>NUCLEOTIDE SEQUENCE [LARGE SCALE GENOMIC DNA]</scope>
    <source>
        <strain evidence="2 3">SY75</strain>
    </source>
</reference>
<dbReference type="KEGG" id="pgab:PGSY75_0042000"/>
<dbReference type="GeneID" id="29774149"/>
<dbReference type="GO" id="GO:0046789">
    <property type="term" value="F:host cell surface receptor binding"/>
    <property type="evidence" value="ECO:0007669"/>
    <property type="project" value="InterPro"/>
</dbReference>
<dbReference type="GO" id="GO:0016020">
    <property type="term" value="C:membrane"/>
    <property type="evidence" value="ECO:0007669"/>
    <property type="project" value="InterPro"/>
</dbReference>
<evidence type="ECO:0000313" key="3">
    <source>
        <dbReference type="Proteomes" id="UP000076004"/>
    </source>
</evidence>
<dbReference type="InterPro" id="IPR008602">
    <property type="entry name" value="Duffy-antigen-binding"/>
</dbReference>
<dbReference type="EMBL" id="LVLB01000418">
    <property type="protein sequence ID" value="KYN92956.1"/>
    <property type="molecule type" value="Genomic_DNA"/>
</dbReference>
<accession>A0A151L1Y4</accession>
<dbReference type="Pfam" id="PF05424">
    <property type="entry name" value="Duffy_binding"/>
    <property type="match status" value="1"/>
</dbReference>
<proteinExistence type="predicted"/>
<dbReference type="Gene3D" id="1.20.1310.20">
    <property type="entry name" value="Duffy-antigen binding domain"/>
    <property type="match status" value="1"/>
</dbReference>
<dbReference type="InterPro" id="IPR042202">
    <property type="entry name" value="Duffy-ag-bd_sf"/>
</dbReference>